<evidence type="ECO:0000256" key="1">
    <source>
        <dbReference type="SAM" id="Phobius"/>
    </source>
</evidence>
<sequence>MLTKLLLTVLVVVFAWRMLAAKRHINVNERVYHKHSDSKIRNYLFSFVLIALALLGGGFMAWQWFDGYTVVNVTLVSPTEARRDIYQVRKKDISANELITVDGLRIRLSRDERLVIDDK</sequence>
<dbReference type="Proteomes" id="UP000294832">
    <property type="component" value="Unassembled WGS sequence"/>
</dbReference>
<dbReference type="RefSeq" id="WP_133039060.1">
    <property type="nucleotide sequence ID" value="NZ_SLWF01000014.1"/>
</dbReference>
<keyword evidence="1" id="KW-1133">Transmembrane helix</keyword>
<feature type="transmembrane region" description="Helical" evidence="1">
    <location>
        <begin position="44"/>
        <end position="65"/>
    </location>
</feature>
<keyword evidence="1" id="KW-0472">Membrane</keyword>
<dbReference type="EMBL" id="SLWF01000014">
    <property type="protein sequence ID" value="TCN83606.1"/>
    <property type="molecule type" value="Genomic_DNA"/>
</dbReference>
<comment type="caution">
    <text evidence="2">The sequence shown here is derived from an EMBL/GenBank/DDBJ whole genome shotgun (WGS) entry which is preliminary data.</text>
</comment>
<reference evidence="2 3" key="1">
    <citation type="submission" date="2019-03" db="EMBL/GenBank/DDBJ databases">
        <title>Freshwater and sediment microbial communities from various areas in North America, analyzing microbe dynamics in response to fracking.</title>
        <authorList>
            <person name="Lamendella R."/>
        </authorList>
    </citation>
    <scope>NUCLEOTIDE SEQUENCE [LARGE SCALE GENOMIC DNA]</scope>
    <source>
        <strain evidence="2 3">74A</strain>
    </source>
</reference>
<dbReference type="OrthoDB" id="6266342at2"/>
<protein>
    <submittedName>
        <fullName evidence="2">Uncharacterized protein</fullName>
    </submittedName>
</protein>
<gene>
    <name evidence="2" type="ORF">EDC91_1141</name>
</gene>
<name>A0A4R2FEU7_9GAMM</name>
<organism evidence="2 3">
    <name type="scientific">Shewanella fodinae</name>
    <dbReference type="NCBI Taxonomy" id="552357"/>
    <lineage>
        <taxon>Bacteria</taxon>
        <taxon>Pseudomonadati</taxon>
        <taxon>Pseudomonadota</taxon>
        <taxon>Gammaproteobacteria</taxon>
        <taxon>Alteromonadales</taxon>
        <taxon>Shewanellaceae</taxon>
        <taxon>Shewanella</taxon>
    </lineage>
</organism>
<keyword evidence="1" id="KW-0812">Transmembrane</keyword>
<keyword evidence="3" id="KW-1185">Reference proteome</keyword>
<accession>A0A4R2FEU7</accession>
<evidence type="ECO:0000313" key="3">
    <source>
        <dbReference type="Proteomes" id="UP000294832"/>
    </source>
</evidence>
<proteinExistence type="predicted"/>
<dbReference type="AlphaFoldDB" id="A0A4R2FEU7"/>
<evidence type="ECO:0000313" key="2">
    <source>
        <dbReference type="EMBL" id="TCN83606.1"/>
    </source>
</evidence>